<dbReference type="EMBL" id="BMHH01000028">
    <property type="protein sequence ID" value="GGB10046.1"/>
    <property type="molecule type" value="Genomic_DNA"/>
</dbReference>
<organism evidence="1 2">
    <name type="scientific">Brucella endophytica</name>
    <dbReference type="NCBI Taxonomy" id="1963359"/>
    <lineage>
        <taxon>Bacteria</taxon>
        <taxon>Pseudomonadati</taxon>
        <taxon>Pseudomonadota</taxon>
        <taxon>Alphaproteobacteria</taxon>
        <taxon>Hyphomicrobiales</taxon>
        <taxon>Brucellaceae</taxon>
        <taxon>Brucella/Ochrobactrum group</taxon>
        <taxon>Brucella</taxon>
    </lineage>
</organism>
<protein>
    <submittedName>
        <fullName evidence="1">Uncharacterized protein</fullName>
    </submittedName>
</protein>
<dbReference type="Proteomes" id="UP000646478">
    <property type="component" value="Unassembled WGS sequence"/>
</dbReference>
<proteinExistence type="predicted"/>
<gene>
    <name evidence="1" type="ORF">GCM10011491_42460</name>
</gene>
<name>A0A916SPG2_9HYPH</name>
<sequence length="72" mass="8191">MFVSAADAGKEGVRAVDFNQSFPFDQPETIADIAHEAAVMENDQAGRFVAQKFDFKRFLPSMWRWFVGSSRM</sequence>
<evidence type="ECO:0000313" key="2">
    <source>
        <dbReference type="Proteomes" id="UP000646478"/>
    </source>
</evidence>
<keyword evidence="2" id="KW-1185">Reference proteome</keyword>
<evidence type="ECO:0000313" key="1">
    <source>
        <dbReference type="EMBL" id="GGB10046.1"/>
    </source>
</evidence>
<comment type="caution">
    <text evidence="1">The sequence shown here is derived from an EMBL/GenBank/DDBJ whole genome shotgun (WGS) entry which is preliminary data.</text>
</comment>
<dbReference type="AlphaFoldDB" id="A0A916SPG2"/>
<reference evidence="1" key="2">
    <citation type="submission" date="2020-09" db="EMBL/GenBank/DDBJ databases">
        <authorList>
            <person name="Sun Q."/>
            <person name="Zhou Y."/>
        </authorList>
    </citation>
    <scope>NUCLEOTIDE SEQUENCE</scope>
    <source>
        <strain evidence="1">CGMCC 1.15082</strain>
    </source>
</reference>
<accession>A0A916SPG2</accession>
<reference evidence="1" key="1">
    <citation type="journal article" date="2014" name="Int. J. Syst. Evol. Microbiol.">
        <title>Complete genome sequence of Corynebacterium casei LMG S-19264T (=DSM 44701T), isolated from a smear-ripened cheese.</title>
        <authorList>
            <consortium name="US DOE Joint Genome Institute (JGI-PGF)"/>
            <person name="Walter F."/>
            <person name="Albersmeier A."/>
            <person name="Kalinowski J."/>
            <person name="Ruckert C."/>
        </authorList>
    </citation>
    <scope>NUCLEOTIDE SEQUENCE</scope>
    <source>
        <strain evidence="1">CGMCC 1.15082</strain>
    </source>
</reference>